<protein>
    <recommendedName>
        <fullName evidence="4">Regulator of rDNA transcription protein 15</fullName>
    </recommendedName>
</protein>
<sequence length="552" mass="61584">MPTKPSTHVVVHRATWPCAKPNQLKTFVHQDFYGIHLGAFELRFKAFKASRKDDSPYKVHQRHVPLGGRGPLLLVGKQKTGARIASSPDSDLEAFSHNSTHGKADIEGSKSNVAMNAWLPQASYPCGNFSDTSSFKFRRTKGSIGHAFTVRIRTGNQNQTSFYPFVPHEIYVWVELILGHLRYLLTDVPPQTNSPPDNVFCRDRPTEVDLGSQKRGSAPPTIHGIGLSLNRSQHDAALPSTTPRQERKSSTDYSEPRHRTEVNSDLRSRDARVKRTASISAIQMGFDVAPHVRRSGIIPRMVASHHRPLGRVHEPNVRNCGSSRTEQYYYRNDKPSVGSRSLLMGEQSNAWRILLRNDRKSRHRRIKKQRRYERLAATSQLSLCVLEPDHAGVVRRRALPPRRHSARLERNTVRPPILSTAHRFRPTEIPWNSNAQAEKKTLPGPLGGVFRPLWVTPSNTRCKNEGTIIETVPLPGSGIGTGFPYLSPLRPSKFSFEYLLLPPRSAPTAAPPGLAPQVLRRPPRPPTHRGLALAPTAGCRSRASAPSIFGAS</sequence>
<proteinExistence type="predicted"/>
<feature type="region of interest" description="Disordered" evidence="1">
    <location>
        <begin position="509"/>
        <end position="552"/>
    </location>
</feature>
<dbReference type="PANTHER" id="PTHR33047">
    <property type="entry name" value="PROTEIN TAR1"/>
    <property type="match status" value="1"/>
</dbReference>
<feature type="region of interest" description="Disordered" evidence="1">
    <location>
        <begin position="192"/>
        <end position="272"/>
    </location>
</feature>
<organism evidence="2 3">
    <name type="scientific">Vigna unguiculata</name>
    <name type="common">Cowpea</name>
    <dbReference type="NCBI Taxonomy" id="3917"/>
    <lineage>
        <taxon>Eukaryota</taxon>
        <taxon>Viridiplantae</taxon>
        <taxon>Streptophyta</taxon>
        <taxon>Embryophyta</taxon>
        <taxon>Tracheophyta</taxon>
        <taxon>Spermatophyta</taxon>
        <taxon>Magnoliopsida</taxon>
        <taxon>eudicotyledons</taxon>
        <taxon>Gunneridae</taxon>
        <taxon>Pentapetalae</taxon>
        <taxon>rosids</taxon>
        <taxon>fabids</taxon>
        <taxon>Fabales</taxon>
        <taxon>Fabaceae</taxon>
        <taxon>Papilionoideae</taxon>
        <taxon>50 kb inversion clade</taxon>
        <taxon>NPAAA clade</taxon>
        <taxon>indigoferoid/millettioid clade</taxon>
        <taxon>Phaseoleae</taxon>
        <taxon>Vigna</taxon>
    </lineage>
</organism>
<dbReference type="AlphaFoldDB" id="A0A4D6LKL9"/>
<gene>
    <name evidence="2" type="ORF">DEO72_LG4g49</name>
</gene>
<evidence type="ECO:0000313" key="3">
    <source>
        <dbReference type="Proteomes" id="UP000501690"/>
    </source>
</evidence>
<dbReference type="AntiFam" id="ANF00005">
    <property type="entry name" value="Antisense to 23S rRNA"/>
</dbReference>
<evidence type="ECO:0000256" key="1">
    <source>
        <dbReference type="SAM" id="MobiDB-lite"/>
    </source>
</evidence>
<evidence type="ECO:0008006" key="4">
    <source>
        <dbReference type="Google" id="ProtNLM"/>
    </source>
</evidence>
<dbReference type="Proteomes" id="UP000501690">
    <property type="component" value="Linkage Group LG4"/>
</dbReference>
<accession>A0A4D6LKL9</accession>
<evidence type="ECO:0000313" key="2">
    <source>
        <dbReference type="EMBL" id="QCD89111.1"/>
    </source>
</evidence>
<reference evidence="2 3" key="1">
    <citation type="submission" date="2019-04" db="EMBL/GenBank/DDBJ databases">
        <title>An improved genome assembly and genetic linkage map for asparagus bean, Vigna unguiculata ssp. sesquipedialis.</title>
        <authorList>
            <person name="Xia Q."/>
            <person name="Zhang R."/>
            <person name="Dong Y."/>
        </authorList>
    </citation>
    <scope>NUCLEOTIDE SEQUENCE [LARGE SCALE GENOMIC DNA]</scope>
    <source>
        <tissue evidence="2">Leaf</tissue>
    </source>
</reference>
<name>A0A4D6LKL9_VIGUN</name>
<dbReference type="InterPro" id="IPR052997">
    <property type="entry name" value="RRT15-like"/>
</dbReference>
<dbReference type="PANTHER" id="PTHR33047:SF8">
    <property type="entry name" value="REGULATOR OF RDNA TRANSCRIPTION PROTEIN 15"/>
    <property type="match status" value="1"/>
</dbReference>
<keyword evidence="3" id="KW-1185">Reference proteome</keyword>
<dbReference type="EMBL" id="CP039348">
    <property type="protein sequence ID" value="QCD89111.1"/>
    <property type="molecule type" value="Genomic_DNA"/>
</dbReference>
<feature type="compositionally biased region" description="Basic and acidic residues" evidence="1">
    <location>
        <begin position="244"/>
        <end position="272"/>
    </location>
</feature>